<dbReference type="RefSeq" id="WP_215435460.1">
    <property type="nucleotide sequence ID" value="NZ_AP025943.1"/>
</dbReference>
<organism evidence="2 3">
    <name type="scientific">Akkermansia biwaensis</name>
    <dbReference type="NCBI Taxonomy" id="2946555"/>
    <lineage>
        <taxon>Bacteria</taxon>
        <taxon>Pseudomonadati</taxon>
        <taxon>Verrucomicrobiota</taxon>
        <taxon>Verrucomicrobiia</taxon>
        <taxon>Verrucomicrobiales</taxon>
        <taxon>Akkermansiaceae</taxon>
        <taxon>Akkermansia</taxon>
    </lineage>
</organism>
<name>A0ABN6QI53_9BACT</name>
<accession>A0ABN6QI53</accession>
<evidence type="ECO:0000259" key="1">
    <source>
        <dbReference type="SMART" id="SM00849"/>
    </source>
</evidence>
<evidence type="ECO:0000313" key="3">
    <source>
        <dbReference type="Proteomes" id="UP001062263"/>
    </source>
</evidence>
<dbReference type="SMART" id="SM00849">
    <property type="entry name" value="Lactamase_B"/>
    <property type="match status" value="1"/>
</dbReference>
<dbReference type="GO" id="GO:0016787">
    <property type="term" value="F:hydrolase activity"/>
    <property type="evidence" value="ECO:0007669"/>
    <property type="project" value="UniProtKB-KW"/>
</dbReference>
<dbReference type="Proteomes" id="UP001062263">
    <property type="component" value="Chromosome"/>
</dbReference>
<dbReference type="InterPro" id="IPR036866">
    <property type="entry name" value="RibonucZ/Hydroxyglut_hydro"/>
</dbReference>
<dbReference type="Gene3D" id="3.60.15.10">
    <property type="entry name" value="Ribonuclease Z/Hydroxyacylglutathione hydrolase-like"/>
    <property type="match status" value="1"/>
</dbReference>
<reference evidence="2" key="1">
    <citation type="submission" date="2022-06" db="EMBL/GenBank/DDBJ databases">
        <title>Akkermansia biwalacus sp. nov., an anaerobic mucin-degrading bacterium isolated from human intestine.</title>
        <authorList>
            <person name="Kobayashi Y."/>
            <person name="Inoue S."/>
            <person name="Kawahara T."/>
            <person name="Kohda N."/>
        </authorList>
    </citation>
    <scope>NUCLEOTIDE SEQUENCE</scope>
    <source>
        <strain evidence="2">WON2089</strain>
    </source>
</reference>
<keyword evidence="3" id="KW-1185">Reference proteome</keyword>
<dbReference type="SUPFAM" id="SSF56281">
    <property type="entry name" value="Metallo-hydrolase/oxidoreductase"/>
    <property type="match status" value="1"/>
</dbReference>
<dbReference type="CDD" id="cd16279">
    <property type="entry name" value="metallo-hydrolase-like_MBL-fold"/>
    <property type="match status" value="1"/>
</dbReference>
<keyword evidence="2" id="KW-0378">Hydrolase</keyword>
<sequence>MNILFLGTGTSTGVPQIGCSCAVCTSPDPRNKRLRSSIYVEASGTRILLDSSPDLRQQALRENITDLDAVLYTHAHVDHIGGFDDLRAFCWRRTGGLPMYASPETMKTLRTMYGWAFESGKARTGYVRPEPHEATEPFRVGSVLATPLPVDHAAVDTCAYMLESGGMRLVYMPDVKSIPEASLERMKGADLLIIDGLRYDLHPTHMCLDESLAAIRAIEPGQAFLTHLSHNMDYRILSGRLPENVGAAYDGLRLSLP</sequence>
<dbReference type="PANTHER" id="PTHR42663:SF6">
    <property type="entry name" value="HYDROLASE C777.06C-RELATED"/>
    <property type="match status" value="1"/>
</dbReference>
<evidence type="ECO:0000313" key="2">
    <source>
        <dbReference type="EMBL" id="BDL43329.1"/>
    </source>
</evidence>
<dbReference type="PANTHER" id="PTHR42663">
    <property type="entry name" value="HYDROLASE C777.06C-RELATED-RELATED"/>
    <property type="match status" value="1"/>
</dbReference>
<proteinExistence type="predicted"/>
<gene>
    <name evidence="2" type="primary">phnP</name>
    <name evidence="2" type="ORF">Abiwalacus_09030</name>
</gene>
<protein>
    <submittedName>
        <fullName evidence="2">Hydrolase</fullName>
    </submittedName>
</protein>
<dbReference type="EMBL" id="AP025943">
    <property type="protein sequence ID" value="BDL43329.1"/>
    <property type="molecule type" value="Genomic_DNA"/>
</dbReference>
<dbReference type="InterPro" id="IPR001279">
    <property type="entry name" value="Metallo-B-lactamas"/>
</dbReference>
<dbReference type="Pfam" id="PF12706">
    <property type="entry name" value="Lactamase_B_2"/>
    <property type="match status" value="1"/>
</dbReference>
<feature type="domain" description="Metallo-beta-lactamase" evidence="1">
    <location>
        <begin position="34"/>
        <end position="227"/>
    </location>
</feature>